<dbReference type="GO" id="GO:0004521">
    <property type="term" value="F:RNA endonuclease activity"/>
    <property type="evidence" value="ECO:0007669"/>
    <property type="project" value="TreeGrafter"/>
</dbReference>
<evidence type="ECO:0000259" key="2">
    <source>
        <dbReference type="SMART" id="SM00849"/>
    </source>
</evidence>
<evidence type="ECO:0000313" key="4">
    <source>
        <dbReference type="EMBL" id="SEE94599.1"/>
    </source>
</evidence>
<sequence>MSKTVKIHFFGAAGTVTGSKFLLETEEMNILIDCGMFQGLKELRELNWEEPSFPPDEIDLVLLTHGHLDHSGYLPRLVSKGFTGTIRGTAPTLAIAEIIMFDSAKIQEEDADRANEEEYTKHDPALPLYTIEDVEKTTGLFHSAEPESWYEASENIRYRFLKNGHILGATFIELDIFGKIFVFSGDIGRQEDLLLEPPSHPEWADYLILESTYGDRLHPAEDAAEILAGTIKETLQKKGTLIIPSFAVERLQTLMFLIWKLYDQNKIPHLPVFIDSPMGNAVWTVFERFSSWHKLSKTDLRSMENFFEMITSYKDTWKTVDDNRSKVVIAGSGMVTGGRVLTYLRYYLDKPDTTVLLVGFQAEGTRGRQLQEGAHDIKIFGKYCTVNAKILNIGSLSAHADQQGLLDWVSGIRNIPEAVYLIHGENTARDVLRVKLKDQTGWNVHLPNLQEVVKITIGEKEKDL</sequence>
<evidence type="ECO:0000259" key="3">
    <source>
        <dbReference type="SMART" id="SM01027"/>
    </source>
</evidence>
<dbReference type="SMART" id="SM00849">
    <property type="entry name" value="Lactamase_B"/>
    <property type="match status" value="1"/>
</dbReference>
<keyword evidence="1" id="KW-0378">Hydrolase</keyword>
<evidence type="ECO:0000313" key="5">
    <source>
        <dbReference type="Proteomes" id="UP000199448"/>
    </source>
</evidence>
<dbReference type="Pfam" id="PF07521">
    <property type="entry name" value="RMMBL"/>
    <property type="match status" value="1"/>
</dbReference>
<dbReference type="InterPro" id="IPR011108">
    <property type="entry name" value="RMMBL"/>
</dbReference>
<dbReference type="OrthoDB" id="9803916at2"/>
<dbReference type="SUPFAM" id="SSF56281">
    <property type="entry name" value="Metallo-hydrolase/oxidoreductase"/>
    <property type="match status" value="1"/>
</dbReference>
<accession>A0A1H5MYZ5</accession>
<organism evidence="4 5">
    <name type="scientific">Salinimicrobium catena</name>
    <dbReference type="NCBI Taxonomy" id="390640"/>
    <lineage>
        <taxon>Bacteria</taxon>
        <taxon>Pseudomonadati</taxon>
        <taxon>Bacteroidota</taxon>
        <taxon>Flavobacteriia</taxon>
        <taxon>Flavobacteriales</taxon>
        <taxon>Flavobacteriaceae</taxon>
        <taxon>Salinimicrobium</taxon>
    </lineage>
</organism>
<reference evidence="4 5" key="1">
    <citation type="submission" date="2016-10" db="EMBL/GenBank/DDBJ databases">
        <authorList>
            <person name="de Groot N.N."/>
        </authorList>
    </citation>
    <scope>NUCLEOTIDE SEQUENCE [LARGE SCALE GENOMIC DNA]</scope>
    <source>
        <strain evidence="4 5">DSM 23553</strain>
    </source>
</reference>
<dbReference type="Gene3D" id="3.40.50.10890">
    <property type="match status" value="1"/>
</dbReference>
<keyword evidence="5" id="KW-1185">Reference proteome</keyword>
<dbReference type="PANTHER" id="PTHR11203:SF37">
    <property type="entry name" value="INTEGRATOR COMPLEX SUBUNIT 11"/>
    <property type="match status" value="1"/>
</dbReference>
<dbReference type="AlphaFoldDB" id="A0A1H5MYZ5"/>
<dbReference type="CDD" id="cd16295">
    <property type="entry name" value="TTHA0252-CPSF-like_MBL-fold"/>
    <property type="match status" value="1"/>
</dbReference>
<dbReference type="Pfam" id="PF10996">
    <property type="entry name" value="Beta-Casp"/>
    <property type="match status" value="1"/>
</dbReference>
<dbReference type="EMBL" id="FNUG01000003">
    <property type="protein sequence ID" value="SEE94599.1"/>
    <property type="molecule type" value="Genomic_DNA"/>
</dbReference>
<dbReference type="Proteomes" id="UP000199448">
    <property type="component" value="Unassembled WGS sequence"/>
</dbReference>
<dbReference type="RefSeq" id="WP_093113153.1">
    <property type="nucleotide sequence ID" value="NZ_FNGG01000003.1"/>
</dbReference>
<gene>
    <name evidence="4" type="ORF">SAMN04488034_103212</name>
</gene>
<feature type="domain" description="Metallo-beta-lactamase" evidence="2">
    <location>
        <begin position="17"/>
        <end position="246"/>
    </location>
</feature>
<protein>
    <submittedName>
        <fullName evidence="4">Metallo-beta-lactamase family protein</fullName>
    </submittedName>
</protein>
<proteinExistence type="predicted"/>
<evidence type="ECO:0000256" key="1">
    <source>
        <dbReference type="ARBA" id="ARBA00022801"/>
    </source>
</evidence>
<name>A0A1H5MYZ5_9FLAO</name>
<dbReference type="InterPro" id="IPR050698">
    <property type="entry name" value="MBL"/>
</dbReference>
<dbReference type="SMART" id="SM01027">
    <property type="entry name" value="Beta-Casp"/>
    <property type="match status" value="1"/>
</dbReference>
<dbReference type="GO" id="GO:0016787">
    <property type="term" value="F:hydrolase activity"/>
    <property type="evidence" value="ECO:0007669"/>
    <property type="project" value="UniProtKB-KW"/>
</dbReference>
<dbReference type="Gene3D" id="3.60.15.10">
    <property type="entry name" value="Ribonuclease Z/Hydroxyacylglutathione hydrolase-like"/>
    <property type="match status" value="1"/>
</dbReference>
<dbReference type="InterPro" id="IPR036866">
    <property type="entry name" value="RibonucZ/Hydroxyglut_hydro"/>
</dbReference>
<dbReference type="STRING" id="390640.SAMN04488034_103212"/>
<dbReference type="InterPro" id="IPR022712">
    <property type="entry name" value="Beta_Casp"/>
</dbReference>
<feature type="domain" description="Beta-Casp" evidence="3">
    <location>
        <begin position="251"/>
        <end position="370"/>
    </location>
</feature>
<dbReference type="PANTHER" id="PTHR11203">
    <property type="entry name" value="CLEAVAGE AND POLYADENYLATION SPECIFICITY FACTOR FAMILY MEMBER"/>
    <property type="match status" value="1"/>
</dbReference>
<dbReference type="InterPro" id="IPR001279">
    <property type="entry name" value="Metallo-B-lactamas"/>
</dbReference>
<dbReference type="Pfam" id="PF00753">
    <property type="entry name" value="Lactamase_B"/>
    <property type="match status" value="1"/>
</dbReference>